<dbReference type="RefSeq" id="WP_057844348.1">
    <property type="nucleotide sequence ID" value="NZ_LLYA01000156.1"/>
</dbReference>
<name>A0A0R3MWJ0_9BRAD</name>
<keyword evidence="1" id="KW-1133">Transmembrane helix</keyword>
<proteinExistence type="predicted"/>
<evidence type="ECO:0000256" key="1">
    <source>
        <dbReference type="SAM" id="Phobius"/>
    </source>
</evidence>
<gene>
    <name evidence="3" type="ORF">CQ13_26010</name>
</gene>
<protein>
    <recommendedName>
        <fullName evidence="2">DUF3592 domain-containing protein</fullName>
    </recommendedName>
</protein>
<feature type="domain" description="DUF3592" evidence="2">
    <location>
        <begin position="44"/>
        <end position="111"/>
    </location>
</feature>
<keyword evidence="1" id="KW-0812">Transmembrane</keyword>
<dbReference type="OrthoDB" id="2242169at2"/>
<dbReference type="Pfam" id="PF12158">
    <property type="entry name" value="DUF3592"/>
    <property type="match status" value="1"/>
</dbReference>
<dbReference type="EMBL" id="LLYA01000156">
    <property type="protein sequence ID" value="KRR24219.1"/>
    <property type="molecule type" value="Genomic_DNA"/>
</dbReference>
<evidence type="ECO:0000259" key="2">
    <source>
        <dbReference type="Pfam" id="PF12158"/>
    </source>
</evidence>
<feature type="transmembrane region" description="Helical" evidence="1">
    <location>
        <begin position="12"/>
        <end position="32"/>
    </location>
</feature>
<dbReference type="AlphaFoldDB" id="A0A0R3MWJ0"/>
<keyword evidence="4" id="KW-1185">Reference proteome</keyword>
<comment type="caution">
    <text evidence="3">The sequence shown here is derived from an EMBL/GenBank/DDBJ whole genome shotgun (WGS) entry which is preliminary data.</text>
</comment>
<feature type="transmembrane region" description="Helical" evidence="1">
    <location>
        <begin position="118"/>
        <end position="142"/>
    </location>
</feature>
<evidence type="ECO:0000313" key="4">
    <source>
        <dbReference type="Proteomes" id="UP000052023"/>
    </source>
</evidence>
<accession>A0A0R3MWJ0</accession>
<evidence type="ECO:0000313" key="3">
    <source>
        <dbReference type="EMBL" id="KRR24219.1"/>
    </source>
</evidence>
<dbReference type="InterPro" id="IPR021994">
    <property type="entry name" value="DUF3592"/>
</dbReference>
<reference evidence="3 4" key="1">
    <citation type="submission" date="2014-03" db="EMBL/GenBank/DDBJ databases">
        <title>Bradyrhizobium valentinum sp. nov., isolated from effective nodules of Lupinus mariae-josephae, a lupine endemic of basic-lime soils in Eastern Spain.</title>
        <authorList>
            <person name="Duran D."/>
            <person name="Rey L."/>
            <person name="Navarro A."/>
            <person name="Busquets A."/>
            <person name="Imperial J."/>
            <person name="Ruiz-Argueso T."/>
        </authorList>
    </citation>
    <scope>NUCLEOTIDE SEQUENCE [LARGE SCALE GENOMIC DNA]</scope>
    <source>
        <strain evidence="3 4">Ro19</strain>
    </source>
</reference>
<dbReference type="Proteomes" id="UP000052023">
    <property type="component" value="Unassembled WGS sequence"/>
</dbReference>
<sequence length="175" mass="19239">MEDPAVFLSRLARFALIPIGLLLLFGAGFSVWSTKAWLARAVETQGTVIEMLRVRDSENNGYLFTPIVRFDTIDGRTVEFQSGLRTNPPLYRTGQEVPVVYDPGVPESAAILGVLPLWMMPIILAFIGSIFLFVATVMIVLIKRGARALDQPSHLADVVGSPGQRQVAVLNRTRS</sequence>
<organism evidence="3 4">
    <name type="scientific">Bradyrhizobium retamae</name>
    <dbReference type="NCBI Taxonomy" id="1300035"/>
    <lineage>
        <taxon>Bacteria</taxon>
        <taxon>Pseudomonadati</taxon>
        <taxon>Pseudomonadota</taxon>
        <taxon>Alphaproteobacteria</taxon>
        <taxon>Hyphomicrobiales</taxon>
        <taxon>Nitrobacteraceae</taxon>
        <taxon>Bradyrhizobium</taxon>
    </lineage>
</organism>
<keyword evidence="1" id="KW-0472">Membrane</keyword>